<organism evidence="2 3">
    <name type="scientific">Parabacteroides absconsus</name>
    <dbReference type="NCBI Taxonomy" id="2951805"/>
    <lineage>
        <taxon>Bacteria</taxon>
        <taxon>Pseudomonadati</taxon>
        <taxon>Bacteroidota</taxon>
        <taxon>Bacteroidia</taxon>
        <taxon>Bacteroidales</taxon>
        <taxon>Tannerellaceae</taxon>
        <taxon>Parabacteroides</taxon>
    </lineage>
</organism>
<dbReference type="RefSeq" id="WP_251968394.1">
    <property type="nucleotide sequence ID" value="NZ_CP146284.1"/>
</dbReference>
<accession>A0ABZ2IK49</accession>
<keyword evidence="3" id="KW-1185">Reference proteome</keyword>
<dbReference type="PROSITE" id="PS51257">
    <property type="entry name" value="PROKAR_LIPOPROTEIN"/>
    <property type="match status" value="1"/>
</dbReference>
<feature type="signal peptide" evidence="1">
    <location>
        <begin position="1"/>
        <end position="18"/>
    </location>
</feature>
<dbReference type="Proteomes" id="UP001320603">
    <property type="component" value="Chromosome"/>
</dbReference>
<evidence type="ECO:0000313" key="3">
    <source>
        <dbReference type="Proteomes" id="UP001320603"/>
    </source>
</evidence>
<evidence type="ECO:0000313" key="2">
    <source>
        <dbReference type="EMBL" id="WWV65144.1"/>
    </source>
</evidence>
<evidence type="ECO:0000256" key="1">
    <source>
        <dbReference type="SAM" id="SignalP"/>
    </source>
</evidence>
<gene>
    <name evidence="2" type="ORF">NEE14_008820</name>
</gene>
<name>A0ABZ2IK49_9BACT</name>
<keyword evidence="1" id="KW-0732">Signal</keyword>
<proteinExistence type="predicted"/>
<dbReference type="EMBL" id="CP146284">
    <property type="protein sequence ID" value="WWV65144.1"/>
    <property type="molecule type" value="Genomic_DNA"/>
</dbReference>
<protein>
    <submittedName>
        <fullName evidence="2">Uncharacterized protein</fullName>
    </submittedName>
</protein>
<sequence length="192" mass="22004">MNKYVVLYFAWMLTGAIACKTAQTESKANYYEEEGQMALTQKKDSRKSGQLSSVSSPVVYVYKTKKDYSHQVPVIMDQSRSRILSYPHPKDLSIGGKLCLPTPLEQGYWLDNKGINPQVAFLKYTYEEYSQFPQAPSMEMLMENILDKNPLTEIHACGRRMDYVNLVEELNQKIEQGTLSSLPTLQLERQSE</sequence>
<feature type="chain" id="PRO_5046960648" evidence="1">
    <location>
        <begin position="19"/>
        <end position="192"/>
    </location>
</feature>
<reference evidence="2 3" key="1">
    <citation type="submission" date="2024-02" db="EMBL/GenBank/DDBJ databases">
        <title>Whole genome sequencing of Parabacteroides sp. AD58.</title>
        <authorList>
            <person name="Chaplin A.V."/>
            <person name="Pikina A.P."/>
            <person name="Sokolova S.R."/>
            <person name="Korostin D.O."/>
            <person name="Efimov B.A."/>
        </authorList>
    </citation>
    <scope>NUCLEOTIDE SEQUENCE [LARGE SCALE GENOMIC DNA]</scope>
    <source>
        <strain evidence="2 3">AD58</strain>
    </source>
</reference>